<dbReference type="Pfam" id="PF10604">
    <property type="entry name" value="Polyketide_cyc2"/>
    <property type="match status" value="1"/>
</dbReference>
<protein>
    <submittedName>
        <fullName evidence="1">SRPBCC family protein</fullName>
    </submittedName>
</protein>
<proteinExistence type="predicted"/>
<sequence length="178" mass="19264">MQTVSRPLFDVSVQTEVSAPPDRVYAVISDLGRSGEWSPECVGGSWTTGEPGTVGAVFRGENRRAVEVVAWAPVVRGTWFTESEVVAAEPGRTFAWSMRTRAGVRQDSVWAYDIAAAPGGGSVLTHRFRMGEATEGIRGITAGMDEAARERFFAEWGAKVAGDMRVTLGRIRQIVEGD</sequence>
<reference evidence="2" key="1">
    <citation type="journal article" date="2019" name="Int. J. Syst. Evol. Microbiol.">
        <title>The Global Catalogue of Microorganisms (GCM) 10K type strain sequencing project: providing services to taxonomists for standard genome sequencing and annotation.</title>
        <authorList>
            <consortium name="The Broad Institute Genomics Platform"/>
            <consortium name="The Broad Institute Genome Sequencing Center for Infectious Disease"/>
            <person name="Wu L."/>
            <person name="Ma J."/>
        </authorList>
    </citation>
    <scope>NUCLEOTIDE SEQUENCE [LARGE SCALE GENOMIC DNA]</scope>
    <source>
        <strain evidence="2">JCM 13249</strain>
    </source>
</reference>
<keyword evidence="2" id="KW-1185">Reference proteome</keyword>
<dbReference type="InterPro" id="IPR019587">
    <property type="entry name" value="Polyketide_cyclase/dehydratase"/>
</dbReference>
<organism evidence="1 2">
    <name type="scientific">Luedemannella helvata</name>
    <dbReference type="NCBI Taxonomy" id="349315"/>
    <lineage>
        <taxon>Bacteria</taxon>
        <taxon>Bacillati</taxon>
        <taxon>Actinomycetota</taxon>
        <taxon>Actinomycetes</taxon>
        <taxon>Micromonosporales</taxon>
        <taxon>Micromonosporaceae</taxon>
        <taxon>Luedemannella</taxon>
    </lineage>
</organism>
<dbReference type="RefSeq" id="WP_344076999.1">
    <property type="nucleotide sequence ID" value="NZ_BAAALS010000003.1"/>
</dbReference>
<dbReference type="Gene3D" id="3.30.530.20">
    <property type="match status" value="1"/>
</dbReference>
<comment type="caution">
    <text evidence="1">The sequence shown here is derived from an EMBL/GenBank/DDBJ whole genome shotgun (WGS) entry which is preliminary data.</text>
</comment>
<evidence type="ECO:0000313" key="2">
    <source>
        <dbReference type="Proteomes" id="UP001500655"/>
    </source>
</evidence>
<dbReference type="CDD" id="cd07812">
    <property type="entry name" value="SRPBCC"/>
    <property type="match status" value="1"/>
</dbReference>
<evidence type="ECO:0000313" key="1">
    <source>
        <dbReference type="EMBL" id="GAA1739863.1"/>
    </source>
</evidence>
<accession>A0ABP4VW77</accession>
<dbReference type="EMBL" id="BAAALS010000003">
    <property type="protein sequence ID" value="GAA1739863.1"/>
    <property type="molecule type" value="Genomic_DNA"/>
</dbReference>
<name>A0ABP4VW77_9ACTN</name>
<dbReference type="InterPro" id="IPR023393">
    <property type="entry name" value="START-like_dom_sf"/>
</dbReference>
<dbReference type="Proteomes" id="UP001500655">
    <property type="component" value="Unassembled WGS sequence"/>
</dbReference>
<gene>
    <name evidence="1" type="ORF">GCM10009681_08410</name>
</gene>
<dbReference type="SUPFAM" id="SSF55961">
    <property type="entry name" value="Bet v1-like"/>
    <property type="match status" value="1"/>
</dbReference>